<dbReference type="SUPFAM" id="SSF100910">
    <property type="entry name" value="Chemosensory protein Csp2"/>
    <property type="match status" value="1"/>
</dbReference>
<gene>
    <name evidence="2" type="primary">CSP15</name>
</gene>
<accession>A0A2D1ASH8</accession>
<dbReference type="AlphaFoldDB" id="A0A2D1ASH8"/>
<dbReference type="EMBL" id="KX905071">
    <property type="protein sequence ID" value="ATI99854.1"/>
    <property type="molecule type" value="mRNA"/>
</dbReference>
<protein>
    <submittedName>
        <fullName evidence="2">Chemosensory protein 15</fullName>
    </submittedName>
</protein>
<feature type="chain" id="PRO_5013864165" evidence="1">
    <location>
        <begin position="19"/>
        <end position="129"/>
    </location>
</feature>
<name>A0A2D1ASH8_9ORTH</name>
<dbReference type="PANTHER" id="PTHR11257">
    <property type="entry name" value="CHEMOSENSORY PROTEIN-RELATED"/>
    <property type="match status" value="1"/>
</dbReference>
<feature type="signal peptide" evidence="1">
    <location>
        <begin position="1"/>
        <end position="18"/>
    </location>
</feature>
<dbReference type="PANTHER" id="PTHR11257:SF13">
    <property type="entry name" value="GEO07322P1"/>
    <property type="match status" value="1"/>
</dbReference>
<organism evidence="2">
    <name type="scientific">Oedaleus asiaticus</name>
    <dbReference type="NCBI Taxonomy" id="244712"/>
    <lineage>
        <taxon>Eukaryota</taxon>
        <taxon>Metazoa</taxon>
        <taxon>Ecdysozoa</taxon>
        <taxon>Arthropoda</taxon>
        <taxon>Hexapoda</taxon>
        <taxon>Insecta</taxon>
        <taxon>Pterygota</taxon>
        <taxon>Neoptera</taxon>
        <taxon>Polyneoptera</taxon>
        <taxon>Orthoptera</taxon>
        <taxon>Caelifera</taxon>
        <taxon>Acrididea</taxon>
        <taxon>Acridomorpha</taxon>
        <taxon>Acridoidea</taxon>
        <taxon>Acrididae</taxon>
        <taxon>Oedipodinae</taxon>
        <taxon>Oedaleus</taxon>
    </lineage>
</organism>
<keyword evidence="1" id="KW-0732">Signal</keyword>
<reference evidence="2" key="1">
    <citation type="submission" date="2016-09" db="EMBL/GenBank/DDBJ databases">
        <title>Identification and expression profiling of chemosensory protein genes in grasshopper, Oedaleus asiaticus.</title>
        <authorList>
            <person name="Zhou Y."/>
            <person name="Pang B."/>
        </authorList>
    </citation>
    <scope>NUCLEOTIDE SEQUENCE</scope>
    <source>
        <tissue evidence="2">Antennae</tissue>
    </source>
</reference>
<evidence type="ECO:0000256" key="1">
    <source>
        <dbReference type="SAM" id="SignalP"/>
    </source>
</evidence>
<sequence>MARSSLLLLLALVALAAAENPLISQLENIDVDAVLADPQRVDAAVKCFLSDADDDCNVRSKVIKSLISEMLKTNCAECSEKQKAGVAKFMAHIAKNKPEEMKQLLAKYDPSGEARAKYGDSWRQKGIIP</sequence>
<dbReference type="Pfam" id="PF03392">
    <property type="entry name" value="OS-D"/>
    <property type="match status" value="1"/>
</dbReference>
<proteinExistence type="evidence at transcript level"/>
<dbReference type="Gene3D" id="1.10.2080.10">
    <property type="entry name" value="Insect odorant-binding protein A10/Ejaculatory bulb-specific protein 3"/>
    <property type="match status" value="1"/>
</dbReference>
<evidence type="ECO:0000313" key="2">
    <source>
        <dbReference type="EMBL" id="ATI99854.1"/>
    </source>
</evidence>
<dbReference type="InterPro" id="IPR005055">
    <property type="entry name" value="A10/PebIII"/>
</dbReference>
<dbReference type="InterPro" id="IPR036682">
    <property type="entry name" value="OS_D_A10/PebIII_sf"/>
</dbReference>